<evidence type="ECO:0000256" key="2">
    <source>
        <dbReference type="SAM" id="Phobius"/>
    </source>
</evidence>
<keyword evidence="2" id="KW-0812">Transmembrane</keyword>
<dbReference type="EMBL" id="UOGJ01000096">
    <property type="protein sequence ID" value="VAX36459.1"/>
    <property type="molecule type" value="Genomic_DNA"/>
</dbReference>
<dbReference type="AlphaFoldDB" id="A0A3B1D2T8"/>
<proteinExistence type="predicted"/>
<name>A0A3B1D2T8_9ZZZZ</name>
<sequence>MVSSKKIIIALIIVVSIPAAFMVIKNGRVDVEKSELINTGENLDTKEYASKVDKKSVAKIKNSPVNMQILTVSKNMQDMSGLSTASLKTDANGYFIVPNSSIQTFLGKKVVFIDLGNEKFAVRNINVNKIVNSNSLVSDNFQLGEKIVVSKSKFLIEGLLRQNSYNQNKGNKDHGHSHGAGGHSH</sequence>
<protein>
    <submittedName>
        <fullName evidence="3">Uncharacterized protein</fullName>
    </submittedName>
</protein>
<feature type="transmembrane region" description="Helical" evidence="2">
    <location>
        <begin position="7"/>
        <end position="24"/>
    </location>
</feature>
<feature type="region of interest" description="Disordered" evidence="1">
    <location>
        <begin position="165"/>
        <end position="185"/>
    </location>
</feature>
<accession>A0A3B1D2T8</accession>
<gene>
    <name evidence="3" type="ORF">MNBD_UNCLBAC01-493</name>
</gene>
<organism evidence="3">
    <name type="scientific">hydrothermal vent metagenome</name>
    <dbReference type="NCBI Taxonomy" id="652676"/>
    <lineage>
        <taxon>unclassified sequences</taxon>
        <taxon>metagenomes</taxon>
        <taxon>ecological metagenomes</taxon>
    </lineage>
</organism>
<reference evidence="3" key="1">
    <citation type="submission" date="2018-06" db="EMBL/GenBank/DDBJ databases">
        <authorList>
            <person name="Zhirakovskaya E."/>
        </authorList>
    </citation>
    <scope>NUCLEOTIDE SEQUENCE</scope>
</reference>
<evidence type="ECO:0000256" key="1">
    <source>
        <dbReference type="SAM" id="MobiDB-lite"/>
    </source>
</evidence>
<keyword evidence="2" id="KW-1133">Transmembrane helix</keyword>
<keyword evidence="2" id="KW-0472">Membrane</keyword>
<evidence type="ECO:0000313" key="3">
    <source>
        <dbReference type="EMBL" id="VAX36459.1"/>
    </source>
</evidence>